<evidence type="ECO:0000256" key="2">
    <source>
        <dbReference type="ARBA" id="ARBA00008921"/>
    </source>
</evidence>
<dbReference type="EMBL" id="AZIM01000849">
    <property type="protein sequence ID" value="ETE69095.1"/>
    <property type="molecule type" value="Genomic_DNA"/>
</dbReference>
<dbReference type="CDD" id="cd00063">
    <property type="entry name" value="FN3"/>
    <property type="match status" value="3"/>
</dbReference>
<evidence type="ECO:0000256" key="8">
    <source>
        <dbReference type="ARBA" id="ARBA00023157"/>
    </source>
</evidence>
<keyword evidence="4" id="KW-0732">Signal</keyword>
<dbReference type="PANTHER" id="PTHR46708">
    <property type="entry name" value="TENASCIN"/>
    <property type="match status" value="1"/>
</dbReference>
<evidence type="ECO:0000256" key="10">
    <source>
        <dbReference type="ARBA" id="ARBA00023180"/>
    </source>
</evidence>
<name>V8P447_OPHHA</name>
<feature type="non-terminal residue" evidence="12">
    <location>
        <position position="1"/>
    </location>
</feature>
<dbReference type="GO" id="GO:0004896">
    <property type="term" value="F:cytokine receptor activity"/>
    <property type="evidence" value="ECO:0007669"/>
    <property type="project" value="InterPro"/>
</dbReference>
<dbReference type="InterPro" id="IPR003529">
    <property type="entry name" value="Hematopoietin_rcpt_Gp130_CS"/>
</dbReference>
<proteinExistence type="inferred from homology"/>
<evidence type="ECO:0000256" key="7">
    <source>
        <dbReference type="ARBA" id="ARBA00023136"/>
    </source>
</evidence>
<organism evidence="12 13">
    <name type="scientific">Ophiophagus hannah</name>
    <name type="common">King cobra</name>
    <name type="synonym">Naja hannah</name>
    <dbReference type="NCBI Taxonomy" id="8665"/>
    <lineage>
        <taxon>Eukaryota</taxon>
        <taxon>Metazoa</taxon>
        <taxon>Chordata</taxon>
        <taxon>Craniata</taxon>
        <taxon>Vertebrata</taxon>
        <taxon>Euteleostomi</taxon>
        <taxon>Lepidosauria</taxon>
        <taxon>Squamata</taxon>
        <taxon>Bifurcata</taxon>
        <taxon>Unidentata</taxon>
        <taxon>Episquamata</taxon>
        <taxon>Toxicofera</taxon>
        <taxon>Serpentes</taxon>
        <taxon>Colubroidea</taxon>
        <taxon>Elapidae</taxon>
        <taxon>Elapinae</taxon>
        <taxon>Ophiophagus</taxon>
    </lineage>
</organism>
<accession>V8P447</accession>
<dbReference type="Pfam" id="PF17971">
    <property type="entry name" value="LIFR_D2"/>
    <property type="match status" value="1"/>
</dbReference>
<evidence type="ECO:0000256" key="5">
    <source>
        <dbReference type="ARBA" id="ARBA00022737"/>
    </source>
</evidence>
<evidence type="ECO:0000256" key="4">
    <source>
        <dbReference type="ARBA" id="ARBA00022729"/>
    </source>
</evidence>
<keyword evidence="8" id="KW-1015">Disulfide bond</keyword>
<evidence type="ECO:0000256" key="1">
    <source>
        <dbReference type="ARBA" id="ARBA00004479"/>
    </source>
</evidence>
<comment type="similarity">
    <text evidence="2">Belongs to the type I cytokine receptor family. Type 2 subfamily.</text>
</comment>
<dbReference type="InterPro" id="IPR003961">
    <property type="entry name" value="FN3_dom"/>
</dbReference>
<dbReference type="InterPro" id="IPR040817">
    <property type="entry name" value="LIFR_D2"/>
</dbReference>
<dbReference type="PROSITE" id="PS01353">
    <property type="entry name" value="HEMATOPO_REC_L_F2"/>
    <property type="match status" value="1"/>
</dbReference>
<evidence type="ECO:0000256" key="9">
    <source>
        <dbReference type="ARBA" id="ARBA00023170"/>
    </source>
</evidence>
<dbReference type="GO" id="GO:0016020">
    <property type="term" value="C:membrane"/>
    <property type="evidence" value="ECO:0007669"/>
    <property type="project" value="UniProtKB-SubCell"/>
</dbReference>
<comment type="caution">
    <text evidence="12">The sequence shown here is derived from an EMBL/GenBank/DDBJ whole genome shotgun (WGS) entry which is preliminary data.</text>
</comment>
<dbReference type="Proteomes" id="UP000018936">
    <property type="component" value="Unassembled WGS sequence"/>
</dbReference>
<evidence type="ECO:0000313" key="13">
    <source>
        <dbReference type="Proteomes" id="UP000018936"/>
    </source>
</evidence>
<feature type="non-terminal residue" evidence="12">
    <location>
        <position position="747"/>
    </location>
</feature>
<dbReference type="PROSITE" id="PS50853">
    <property type="entry name" value="FN3"/>
    <property type="match status" value="2"/>
</dbReference>
<keyword evidence="3" id="KW-0812">Transmembrane</keyword>
<comment type="subcellular location">
    <subcellularLocation>
        <location evidence="1">Membrane</location>
        <topology evidence="1">Single-pass type I membrane protein</topology>
    </subcellularLocation>
</comment>
<dbReference type="FunFam" id="2.60.40.10:FF:001289">
    <property type="entry name" value="Oncostatin-M-specific receptor subunit beta"/>
    <property type="match status" value="1"/>
</dbReference>
<keyword evidence="7" id="KW-0472">Membrane</keyword>
<dbReference type="InterPro" id="IPR050991">
    <property type="entry name" value="ECM_Regulatory_Proteins"/>
</dbReference>
<evidence type="ECO:0000313" key="12">
    <source>
        <dbReference type="EMBL" id="ETE69095.1"/>
    </source>
</evidence>
<keyword evidence="10" id="KW-0325">Glycoprotein</keyword>
<dbReference type="AlphaFoldDB" id="V8P447"/>
<keyword evidence="9 12" id="KW-0675">Receptor</keyword>
<dbReference type="PANTHER" id="PTHR46708:SF2">
    <property type="entry name" value="FIBRONECTIN TYPE-III DOMAIN-CONTAINING PROTEIN"/>
    <property type="match status" value="1"/>
</dbReference>
<feature type="domain" description="Fibronectin type-III" evidence="11">
    <location>
        <begin position="293"/>
        <end position="393"/>
    </location>
</feature>
<dbReference type="InterPro" id="IPR013783">
    <property type="entry name" value="Ig-like_fold"/>
</dbReference>
<gene>
    <name evidence="12" type="primary">OSMR</name>
    <name evidence="12" type="ORF">L345_05105</name>
</gene>
<sequence>GNRWPIGYFPRYLSAYRYVLHWFRIKQLLLEWDVGDDSEAYNSKIEIVFNIQICLREEKRIILTVNYTAVLNKSRQQWSFTSEVPLQCATHEGRIRSKVASSKIWSNWSDWVAANGPDALSNEKDYIFPEEKVFERDSNITFCCIAKKNKQVDSFTFYNNGKPLETNQQRVLFTEKPGSSFPGRFQLTCDFNGSVHGVYLYLTIHPVIIGKPSVDYRNATFIQLSWQIKPINASLSLLCQINVGENKYNITVQSNSDSHFHFQLGGLQPFTNYIFKVRCAASPFWKWNSWTETPSGLLDVWRYINSGLEQRNVTVFWRESSEFRANGKIQKYLLSWENLEDPSVQRHNDSVSASQNYTISLGHRSYKILVWAQNRASVSSPSVIIIPATDKNGKVHYSEETTDNNTEHKIYISWKPQSKFSQYVVEWYNQPTCHLCDFQWKKYGQNQSSDLIASDAFKRGVRYTFNVYGIQGDRSYLLEKKVKYLEEEPSGFLSCNIDAITANSLRVTWERQEFSSGFIRGYILYMKMDKQNCLVQGSSQFRHAGHLICTYKIEKPNQTEFTVRHLKPNTKYLFALQAYAVNPNYTDNARFKAVFTPDDGNVRNCLNPVIPQPKVTPFLKMSLGITEVNEMIPNQLVMLEKPQEFSPKQSTLGILLENKTYSQSTYYPEVQIEERTNQKFSSGVTSYKPLQDFGFTSSPNPCTPEAPLLSKDNLNYLYQTEVAPSMIEGTDSGLPLHFVTMKLTKIF</sequence>
<keyword evidence="5" id="KW-0677">Repeat</keyword>
<feature type="domain" description="Fibronectin type-III" evidence="11">
    <location>
        <begin position="489"/>
        <end position="599"/>
    </location>
</feature>
<dbReference type="OrthoDB" id="6382334at2759"/>
<dbReference type="InterPro" id="IPR036116">
    <property type="entry name" value="FN3_sf"/>
</dbReference>
<dbReference type="Pfam" id="PF00041">
    <property type="entry name" value="fn3"/>
    <property type="match status" value="1"/>
</dbReference>
<keyword evidence="6" id="KW-1133">Transmembrane helix</keyword>
<dbReference type="SMART" id="SM00060">
    <property type="entry name" value="FN3"/>
    <property type="match status" value="3"/>
</dbReference>
<evidence type="ECO:0000256" key="6">
    <source>
        <dbReference type="ARBA" id="ARBA00022989"/>
    </source>
</evidence>
<dbReference type="Gene3D" id="2.60.40.10">
    <property type="entry name" value="Immunoglobulins"/>
    <property type="match status" value="6"/>
</dbReference>
<evidence type="ECO:0000259" key="11">
    <source>
        <dbReference type="PROSITE" id="PS50853"/>
    </source>
</evidence>
<reference evidence="12 13" key="1">
    <citation type="journal article" date="2013" name="Proc. Natl. Acad. Sci. U.S.A.">
        <title>The king cobra genome reveals dynamic gene evolution and adaptation in the snake venom system.</title>
        <authorList>
            <person name="Vonk F.J."/>
            <person name="Casewell N.R."/>
            <person name="Henkel C.V."/>
            <person name="Heimberg A.M."/>
            <person name="Jansen H.J."/>
            <person name="McCleary R.J."/>
            <person name="Kerkkamp H.M."/>
            <person name="Vos R.A."/>
            <person name="Guerreiro I."/>
            <person name="Calvete J.J."/>
            <person name="Wuster W."/>
            <person name="Woods A.E."/>
            <person name="Logan J.M."/>
            <person name="Harrison R.A."/>
            <person name="Castoe T.A."/>
            <person name="de Koning A.P."/>
            <person name="Pollock D.D."/>
            <person name="Yandell M."/>
            <person name="Calderon D."/>
            <person name="Renjifo C."/>
            <person name="Currier R.B."/>
            <person name="Salgado D."/>
            <person name="Pla D."/>
            <person name="Sanz L."/>
            <person name="Hyder A.S."/>
            <person name="Ribeiro J.M."/>
            <person name="Arntzen J.W."/>
            <person name="van den Thillart G.E."/>
            <person name="Boetzer M."/>
            <person name="Pirovano W."/>
            <person name="Dirks R.P."/>
            <person name="Spaink H.P."/>
            <person name="Duboule D."/>
            <person name="McGlinn E."/>
            <person name="Kini R.M."/>
            <person name="Richardson M.K."/>
        </authorList>
    </citation>
    <scope>NUCLEOTIDE SEQUENCE</scope>
    <source>
        <tissue evidence="12">Blood</tissue>
    </source>
</reference>
<dbReference type="SUPFAM" id="SSF49265">
    <property type="entry name" value="Fibronectin type III"/>
    <property type="match status" value="2"/>
</dbReference>
<keyword evidence="13" id="KW-1185">Reference proteome</keyword>
<protein>
    <submittedName>
        <fullName evidence="12">Oncostatin-M-specific receptor subunit beta</fullName>
    </submittedName>
</protein>
<evidence type="ECO:0000256" key="3">
    <source>
        <dbReference type="ARBA" id="ARBA00022692"/>
    </source>
</evidence>